<protein>
    <recommendedName>
        <fullName evidence="2 7">Flagellar motor switch protein FliN</fullName>
    </recommendedName>
</protein>
<dbReference type="Pfam" id="PF01052">
    <property type="entry name" value="FliMN_C"/>
    <property type="match status" value="1"/>
</dbReference>
<dbReference type="InterPro" id="IPR001172">
    <property type="entry name" value="FliN_T3SS_HrcQb"/>
</dbReference>
<reference evidence="9 10" key="1">
    <citation type="submission" date="2024-09" db="EMBL/GenBank/DDBJ databases">
        <title>Nodulacao em especies de Leguminosae Basais da Amazonia e Caracterizacao dos Rizobios e Bacterias Associadas aos Nodulos.</title>
        <authorList>
            <person name="Jambeiro I.C.A."/>
            <person name="Lopes I.S."/>
            <person name="Aguiar E.R.G.R."/>
            <person name="Santos A.F.J."/>
            <person name="Dos Santos J.M.F."/>
            <person name="Gross E."/>
        </authorList>
    </citation>
    <scope>NUCLEOTIDE SEQUENCE [LARGE SCALE GENOMIC DNA]</scope>
    <source>
        <strain evidence="9 10">BRUESC1165</strain>
    </source>
</reference>
<dbReference type="PRINTS" id="PR00956">
    <property type="entry name" value="FLGMOTORFLIN"/>
</dbReference>
<evidence type="ECO:0000256" key="5">
    <source>
        <dbReference type="ARBA" id="ARBA00022779"/>
    </source>
</evidence>
<name>A0ABV6YH38_9HYPH</name>
<evidence type="ECO:0000259" key="8">
    <source>
        <dbReference type="Pfam" id="PF01052"/>
    </source>
</evidence>
<comment type="function">
    <text evidence="7">FliN is one of three proteins (FliG, FliN, FliM) that form the rotor-mounted switch complex (C ring), located at the base of the basal body. This complex interacts with the CheY and CheZ chemotaxis proteins, in addition to contacting components of the motor that determine the direction of flagellar rotation.</text>
</comment>
<dbReference type="EMBL" id="JBHOMY010000121">
    <property type="protein sequence ID" value="MFC1460405.1"/>
    <property type="molecule type" value="Genomic_DNA"/>
</dbReference>
<dbReference type="InterPro" id="IPR051469">
    <property type="entry name" value="FliN/MopA/SpaO"/>
</dbReference>
<accession>A0ABV6YH38</accession>
<proteinExistence type="inferred from homology"/>
<dbReference type="PANTHER" id="PTHR43484">
    <property type="match status" value="1"/>
</dbReference>
<gene>
    <name evidence="9" type="primary">fliN</name>
    <name evidence="9" type="ORF">ACETIH_27585</name>
</gene>
<dbReference type="SUPFAM" id="SSF101801">
    <property type="entry name" value="Surface presentation of antigens (SPOA)"/>
    <property type="match status" value="1"/>
</dbReference>
<evidence type="ECO:0000256" key="1">
    <source>
        <dbReference type="ARBA" id="ARBA00009226"/>
    </source>
</evidence>
<keyword evidence="10" id="KW-1185">Reference proteome</keyword>
<sequence length="118" mass="12568">MTNPFDSKPQDKAIWQQESAISAQDDKLGGGRNLDSILRIPVTIQVVLGSATMPVANLMKLGRGAIVPLDHRVGEPVDVVVNGRIIARGEVVVVEDDNSRFGISLTEIVGPPSNDLNG</sequence>
<dbReference type="PANTHER" id="PTHR43484:SF1">
    <property type="entry name" value="FLAGELLAR MOTOR SWITCH PROTEIN FLIN"/>
    <property type="match status" value="1"/>
</dbReference>
<evidence type="ECO:0000256" key="4">
    <source>
        <dbReference type="ARBA" id="ARBA00022500"/>
    </source>
</evidence>
<keyword evidence="4 7" id="KW-0145">Chemotaxis</keyword>
<keyword evidence="3 7" id="KW-1003">Cell membrane</keyword>
<keyword evidence="9" id="KW-0282">Flagellum</keyword>
<evidence type="ECO:0000256" key="2">
    <source>
        <dbReference type="ARBA" id="ARBA00021897"/>
    </source>
</evidence>
<dbReference type="RefSeq" id="WP_210347035.1">
    <property type="nucleotide sequence ID" value="NZ_JAFBID010000001.1"/>
</dbReference>
<dbReference type="Gene3D" id="2.30.330.10">
    <property type="entry name" value="SpoA-like"/>
    <property type="match status" value="1"/>
</dbReference>
<dbReference type="NCBIfam" id="TIGR02480">
    <property type="entry name" value="fliN"/>
    <property type="match status" value="1"/>
</dbReference>
<evidence type="ECO:0000256" key="6">
    <source>
        <dbReference type="ARBA" id="ARBA00023136"/>
    </source>
</evidence>
<comment type="caution">
    <text evidence="9">The sequence shown here is derived from an EMBL/GenBank/DDBJ whole genome shotgun (WGS) entry which is preliminary data.</text>
</comment>
<dbReference type="InterPro" id="IPR036429">
    <property type="entry name" value="SpoA-like_sf"/>
</dbReference>
<feature type="domain" description="Flagellar motor switch protein FliN-like C-terminal" evidence="8">
    <location>
        <begin position="36"/>
        <end position="109"/>
    </location>
</feature>
<organism evidence="9 10">
    <name type="scientific">Microvirga arabica</name>
    <dbReference type="NCBI Taxonomy" id="1128671"/>
    <lineage>
        <taxon>Bacteria</taxon>
        <taxon>Pseudomonadati</taxon>
        <taxon>Pseudomonadota</taxon>
        <taxon>Alphaproteobacteria</taxon>
        <taxon>Hyphomicrobiales</taxon>
        <taxon>Methylobacteriaceae</taxon>
        <taxon>Microvirga</taxon>
    </lineage>
</organism>
<keyword evidence="6 7" id="KW-0472">Membrane</keyword>
<keyword evidence="5 7" id="KW-0283">Flagellar rotation</keyword>
<keyword evidence="7" id="KW-0975">Bacterial flagellum</keyword>
<dbReference type="InterPro" id="IPR012826">
    <property type="entry name" value="FliN"/>
</dbReference>
<evidence type="ECO:0000256" key="3">
    <source>
        <dbReference type="ARBA" id="ARBA00022475"/>
    </source>
</evidence>
<comment type="subcellular location">
    <subcellularLocation>
        <location evidence="7">Cell membrane</location>
        <topology evidence="7">Peripheral membrane protein</topology>
        <orientation evidence="7">Cytoplasmic side</orientation>
    </subcellularLocation>
    <subcellularLocation>
        <location evidence="7">Bacterial flagellum basal body</location>
    </subcellularLocation>
</comment>
<evidence type="ECO:0000256" key="7">
    <source>
        <dbReference type="RuleBase" id="RU362074"/>
    </source>
</evidence>
<keyword evidence="9" id="KW-0966">Cell projection</keyword>
<keyword evidence="9" id="KW-0969">Cilium</keyword>
<comment type="similarity">
    <text evidence="1 7">Belongs to the FliN/MopA/SpaO family.</text>
</comment>
<dbReference type="InterPro" id="IPR001543">
    <property type="entry name" value="FliN-like_C"/>
</dbReference>
<dbReference type="Proteomes" id="UP001593940">
    <property type="component" value="Unassembled WGS sequence"/>
</dbReference>
<evidence type="ECO:0000313" key="9">
    <source>
        <dbReference type="EMBL" id="MFC1460405.1"/>
    </source>
</evidence>
<evidence type="ECO:0000313" key="10">
    <source>
        <dbReference type="Proteomes" id="UP001593940"/>
    </source>
</evidence>